<evidence type="ECO:0000256" key="1">
    <source>
        <dbReference type="SAM" id="SignalP"/>
    </source>
</evidence>
<proteinExistence type="predicted"/>
<feature type="chain" id="PRO_5046978028" evidence="1">
    <location>
        <begin position="26"/>
        <end position="185"/>
    </location>
</feature>
<accession>A0ABS8X8B5</accession>
<protein>
    <submittedName>
        <fullName evidence="2">Uncharacterized protein</fullName>
    </submittedName>
</protein>
<name>A0ABS8X8B5_9BURK</name>
<feature type="signal peptide" evidence="1">
    <location>
        <begin position="1"/>
        <end position="25"/>
    </location>
</feature>
<sequence length="185" mass="20470">MRWFKTLNRKIVFVSLLSVSLWALAKVWGPFFVAAAGAGYEQTTLGSDSGNEYEAAQKLANMYLAPALNTPVAIYRALRDDYVRVVYYDGQIADFKIKRWPSTMPVDFDKTVPTVDTKRKPASGGGGKDYCRNGKSYTDYRTGYWGVESDGPTSGPPAPLVTITVRWISTGVQTVSNGFRNDCVK</sequence>
<reference evidence="2 3" key="1">
    <citation type="submission" date="2021-12" db="EMBL/GenBank/DDBJ databases">
        <title>Genome seq of p7.</title>
        <authorList>
            <person name="Seo T."/>
        </authorList>
    </citation>
    <scope>NUCLEOTIDE SEQUENCE [LARGE SCALE GENOMIC DNA]</scope>
    <source>
        <strain evidence="2 3">P7</strain>
    </source>
</reference>
<evidence type="ECO:0000313" key="2">
    <source>
        <dbReference type="EMBL" id="MCE4535655.1"/>
    </source>
</evidence>
<dbReference type="EMBL" id="JAJTWT010000001">
    <property type="protein sequence ID" value="MCE4535655.1"/>
    <property type="molecule type" value="Genomic_DNA"/>
</dbReference>
<keyword evidence="3" id="KW-1185">Reference proteome</keyword>
<gene>
    <name evidence="2" type="ORF">LXT12_00060</name>
</gene>
<comment type="caution">
    <text evidence="2">The sequence shown here is derived from an EMBL/GenBank/DDBJ whole genome shotgun (WGS) entry which is preliminary data.</text>
</comment>
<organism evidence="2 3">
    <name type="scientific">Pelomonas caseinilytica</name>
    <dbReference type="NCBI Taxonomy" id="2906763"/>
    <lineage>
        <taxon>Bacteria</taxon>
        <taxon>Pseudomonadati</taxon>
        <taxon>Pseudomonadota</taxon>
        <taxon>Betaproteobacteria</taxon>
        <taxon>Burkholderiales</taxon>
        <taxon>Sphaerotilaceae</taxon>
        <taxon>Roseateles</taxon>
    </lineage>
</organism>
<evidence type="ECO:0000313" key="3">
    <source>
        <dbReference type="Proteomes" id="UP001201463"/>
    </source>
</evidence>
<dbReference type="Proteomes" id="UP001201463">
    <property type="component" value="Unassembled WGS sequence"/>
</dbReference>
<dbReference type="RefSeq" id="WP_233388248.1">
    <property type="nucleotide sequence ID" value="NZ_JAJTWT010000001.1"/>
</dbReference>
<keyword evidence="1" id="KW-0732">Signal</keyword>